<keyword evidence="3" id="KW-1015">Disulfide bond</keyword>
<dbReference type="Pfam" id="PF00578">
    <property type="entry name" value="AhpC-TSA"/>
    <property type="match status" value="1"/>
</dbReference>
<dbReference type="EMBL" id="DWZI01000002">
    <property type="protein sequence ID" value="HJA84727.1"/>
    <property type="molecule type" value="Genomic_DNA"/>
</dbReference>
<dbReference type="Gene3D" id="3.40.30.10">
    <property type="entry name" value="Glutaredoxin"/>
    <property type="match status" value="1"/>
</dbReference>
<proteinExistence type="predicted"/>
<dbReference type="InterPro" id="IPR036249">
    <property type="entry name" value="Thioredoxin-like_sf"/>
</dbReference>
<evidence type="ECO:0000313" key="9">
    <source>
        <dbReference type="Proteomes" id="UP000823862"/>
    </source>
</evidence>
<feature type="chain" id="PRO_5039006792" evidence="5">
    <location>
        <begin position="19"/>
        <end position="357"/>
    </location>
</feature>
<dbReference type="SUPFAM" id="SSF52833">
    <property type="entry name" value="Thioredoxin-like"/>
    <property type="match status" value="1"/>
</dbReference>
<evidence type="ECO:0000256" key="5">
    <source>
        <dbReference type="SAM" id="SignalP"/>
    </source>
</evidence>
<feature type="signal peptide" evidence="5">
    <location>
        <begin position="1"/>
        <end position="18"/>
    </location>
</feature>
<evidence type="ECO:0000259" key="6">
    <source>
        <dbReference type="Pfam" id="PF00578"/>
    </source>
</evidence>
<protein>
    <submittedName>
        <fullName evidence="8">AhpC/TSA family protein</fullName>
    </submittedName>
</protein>
<keyword evidence="2" id="KW-0201">Cytochrome c-type biogenesis</keyword>
<dbReference type="Pfam" id="PF14289">
    <property type="entry name" value="DUF4369"/>
    <property type="match status" value="1"/>
</dbReference>
<dbReference type="AlphaFoldDB" id="A0A9D2HVV4"/>
<organism evidence="8 9">
    <name type="scientific">Candidatus Bacteroides avicola</name>
    <dbReference type="NCBI Taxonomy" id="2838468"/>
    <lineage>
        <taxon>Bacteria</taxon>
        <taxon>Pseudomonadati</taxon>
        <taxon>Bacteroidota</taxon>
        <taxon>Bacteroidia</taxon>
        <taxon>Bacteroidales</taxon>
        <taxon>Bacteroidaceae</taxon>
        <taxon>Bacteroides</taxon>
    </lineage>
</organism>
<dbReference type="CDD" id="cd02966">
    <property type="entry name" value="TlpA_like_family"/>
    <property type="match status" value="1"/>
</dbReference>
<evidence type="ECO:0000256" key="4">
    <source>
        <dbReference type="ARBA" id="ARBA00023284"/>
    </source>
</evidence>
<dbReference type="GO" id="GO:0030313">
    <property type="term" value="C:cell envelope"/>
    <property type="evidence" value="ECO:0007669"/>
    <property type="project" value="UniProtKB-SubCell"/>
</dbReference>
<dbReference type="InterPro" id="IPR050553">
    <property type="entry name" value="Thioredoxin_ResA/DsbE_sf"/>
</dbReference>
<feature type="domain" description="DUF4369" evidence="7">
    <location>
        <begin position="30"/>
        <end position="119"/>
    </location>
</feature>
<comment type="caution">
    <text evidence="8">The sequence shown here is derived from an EMBL/GenBank/DDBJ whole genome shotgun (WGS) entry which is preliminary data.</text>
</comment>
<evidence type="ECO:0000256" key="3">
    <source>
        <dbReference type="ARBA" id="ARBA00023157"/>
    </source>
</evidence>
<keyword evidence="5" id="KW-0732">Signal</keyword>
<gene>
    <name evidence="8" type="ORF">H9950_00745</name>
</gene>
<dbReference type="Proteomes" id="UP000823862">
    <property type="component" value="Unassembled WGS sequence"/>
</dbReference>
<keyword evidence="4" id="KW-0676">Redox-active center</keyword>
<dbReference type="GO" id="GO:0017004">
    <property type="term" value="P:cytochrome complex assembly"/>
    <property type="evidence" value="ECO:0007669"/>
    <property type="project" value="UniProtKB-KW"/>
</dbReference>
<sequence length="357" mass="40438">MKKLCIVCLMPVMALLLAACGSKPTGKAARLNGKIEGLGNDTIYVIGMDRLFDRTDTLVVKNDKFSDTLSIDTLSGVYLLFSDGTEYPLYADCRQHINLSGSTSNLHTLKVTGNVYNEEQTAFQLSLDSLGTTRPDAVQEKAEDFIRAHTSSLVSVYLLDKYFVQTPRPDYERISHLAELLTGELKDRPYLTQLLEKLESAQKMTQGRQIPFFQTTDADGKKINRTQFNDRMLLINVWASWDEASRKANAPLRKLYKQQKGNKDFAMLGISLDTDRNRWQEAVRRDTLEWQQACDLGGWHSDIVQKFSIFSLPFNVLVNENGRIMGMNLTLEEIEQQLKDPSVVSSARISGRIQRKP</sequence>
<dbReference type="PANTHER" id="PTHR42852:SF6">
    <property type="entry name" value="THIOL:DISULFIDE INTERCHANGE PROTEIN DSBE"/>
    <property type="match status" value="1"/>
</dbReference>
<feature type="domain" description="Alkyl hydroperoxide reductase subunit C/ Thiol specific antioxidant" evidence="6">
    <location>
        <begin position="207"/>
        <end position="324"/>
    </location>
</feature>
<reference evidence="8" key="2">
    <citation type="submission" date="2021-04" db="EMBL/GenBank/DDBJ databases">
        <authorList>
            <person name="Gilroy R."/>
        </authorList>
    </citation>
    <scope>NUCLEOTIDE SEQUENCE</scope>
    <source>
        <strain evidence="8">ChiHjej12B11-9795</strain>
    </source>
</reference>
<dbReference type="PROSITE" id="PS51257">
    <property type="entry name" value="PROKAR_LIPOPROTEIN"/>
    <property type="match status" value="1"/>
</dbReference>
<name>A0A9D2HVV4_9BACE</name>
<evidence type="ECO:0000256" key="1">
    <source>
        <dbReference type="ARBA" id="ARBA00004196"/>
    </source>
</evidence>
<evidence type="ECO:0000256" key="2">
    <source>
        <dbReference type="ARBA" id="ARBA00022748"/>
    </source>
</evidence>
<evidence type="ECO:0000259" key="7">
    <source>
        <dbReference type="Pfam" id="PF14289"/>
    </source>
</evidence>
<dbReference type="InterPro" id="IPR025380">
    <property type="entry name" value="DUF4369"/>
</dbReference>
<evidence type="ECO:0000313" key="8">
    <source>
        <dbReference type="EMBL" id="HJA84727.1"/>
    </source>
</evidence>
<reference evidence="8" key="1">
    <citation type="journal article" date="2021" name="PeerJ">
        <title>Extensive microbial diversity within the chicken gut microbiome revealed by metagenomics and culture.</title>
        <authorList>
            <person name="Gilroy R."/>
            <person name="Ravi A."/>
            <person name="Getino M."/>
            <person name="Pursley I."/>
            <person name="Horton D.L."/>
            <person name="Alikhan N.F."/>
            <person name="Baker D."/>
            <person name="Gharbi K."/>
            <person name="Hall N."/>
            <person name="Watson M."/>
            <person name="Adriaenssens E.M."/>
            <person name="Foster-Nyarko E."/>
            <person name="Jarju S."/>
            <person name="Secka A."/>
            <person name="Antonio M."/>
            <person name="Oren A."/>
            <person name="Chaudhuri R.R."/>
            <person name="La Ragione R."/>
            <person name="Hildebrand F."/>
            <person name="Pallen M.J."/>
        </authorList>
    </citation>
    <scope>NUCLEOTIDE SEQUENCE</scope>
    <source>
        <strain evidence="8">ChiHjej12B11-9795</strain>
    </source>
</reference>
<dbReference type="InterPro" id="IPR000866">
    <property type="entry name" value="AhpC/TSA"/>
</dbReference>
<accession>A0A9D2HVV4</accession>
<dbReference type="PANTHER" id="PTHR42852">
    <property type="entry name" value="THIOL:DISULFIDE INTERCHANGE PROTEIN DSBE"/>
    <property type="match status" value="1"/>
</dbReference>
<comment type="subcellular location">
    <subcellularLocation>
        <location evidence="1">Cell envelope</location>
    </subcellularLocation>
</comment>